<feature type="chain" id="PRO_5045103625" evidence="1">
    <location>
        <begin position="22"/>
        <end position="190"/>
    </location>
</feature>
<name>A0ABW2UJ76_9RHOB</name>
<organism evidence="2 3">
    <name type="scientific">Plastorhodobacter daqingensis</name>
    <dbReference type="NCBI Taxonomy" id="1387281"/>
    <lineage>
        <taxon>Bacteria</taxon>
        <taxon>Pseudomonadati</taxon>
        <taxon>Pseudomonadota</taxon>
        <taxon>Alphaproteobacteria</taxon>
        <taxon>Rhodobacterales</taxon>
        <taxon>Paracoccaceae</taxon>
        <taxon>Plastorhodobacter</taxon>
    </lineage>
</organism>
<evidence type="ECO:0000256" key="1">
    <source>
        <dbReference type="SAM" id="SignalP"/>
    </source>
</evidence>
<gene>
    <name evidence="2" type="ORF">ACFQXB_05490</name>
</gene>
<protein>
    <submittedName>
        <fullName evidence="2">Uncharacterized protein</fullName>
    </submittedName>
</protein>
<dbReference type="Proteomes" id="UP001596516">
    <property type="component" value="Unassembled WGS sequence"/>
</dbReference>
<dbReference type="EMBL" id="JBHTFQ010000002">
    <property type="protein sequence ID" value="MFC7703645.1"/>
    <property type="molecule type" value="Genomic_DNA"/>
</dbReference>
<proteinExistence type="predicted"/>
<keyword evidence="3" id="KW-1185">Reference proteome</keyword>
<evidence type="ECO:0000313" key="3">
    <source>
        <dbReference type="Proteomes" id="UP001596516"/>
    </source>
</evidence>
<keyword evidence="1" id="KW-0732">Signal</keyword>
<dbReference type="RefSeq" id="WP_377400326.1">
    <property type="nucleotide sequence ID" value="NZ_JBHTFQ010000002.1"/>
</dbReference>
<reference evidence="3" key="1">
    <citation type="journal article" date="2019" name="Int. J. Syst. Evol. Microbiol.">
        <title>The Global Catalogue of Microorganisms (GCM) 10K type strain sequencing project: providing services to taxonomists for standard genome sequencing and annotation.</title>
        <authorList>
            <consortium name="The Broad Institute Genomics Platform"/>
            <consortium name="The Broad Institute Genome Sequencing Center for Infectious Disease"/>
            <person name="Wu L."/>
            <person name="Ma J."/>
        </authorList>
    </citation>
    <scope>NUCLEOTIDE SEQUENCE [LARGE SCALE GENOMIC DNA]</scope>
    <source>
        <strain evidence="3">CGMCC 1.12750</strain>
    </source>
</reference>
<comment type="caution">
    <text evidence="2">The sequence shown here is derived from an EMBL/GenBank/DDBJ whole genome shotgun (WGS) entry which is preliminary data.</text>
</comment>
<feature type="signal peptide" evidence="1">
    <location>
        <begin position="1"/>
        <end position="21"/>
    </location>
</feature>
<accession>A0ABW2UJ76</accession>
<evidence type="ECO:0000313" key="2">
    <source>
        <dbReference type="EMBL" id="MFC7703645.1"/>
    </source>
</evidence>
<sequence length="190" mass="20025">MPIPMFRLVPLALLAAFPAAAQTEDFCGLPPENWPATVTPLVAGSWQSEALSGLAVVEGEALAMPERVRGLASFRADAGRLFLTPPDTPAEFELRPAEGEDWDLAMPGEASLPAAEVFADPAYGLGLPCPLADLPRYRTEGRLEDAEGGVEFSLFLVVADPGTIYGVTTADLSAPDGTAGVARVVSRFLR</sequence>